<dbReference type="PANTHER" id="PTHR24193:SF121">
    <property type="entry name" value="ADA2A-CONTAINING COMPLEX COMPONENT 3, ISOFORM D"/>
    <property type="match status" value="1"/>
</dbReference>
<dbReference type="InterPro" id="IPR050663">
    <property type="entry name" value="Ankyrin-SOCS_Box"/>
</dbReference>
<keyword evidence="7" id="KW-1185">Reference proteome</keyword>
<evidence type="ECO:0000256" key="4">
    <source>
        <dbReference type="SAM" id="Phobius"/>
    </source>
</evidence>
<evidence type="ECO:0000256" key="1">
    <source>
        <dbReference type="ARBA" id="ARBA00022737"/>
    </source>
</evidence>
<keyword evidence="4" id="KW-0472">Membrane</keyword>
<keyword evidence="1" id="KW-0677">Repeat</keyword>
<keyword evidence="5" id="KW-0732">Signal</keyword>
<reference evidence="6 7" key="1">
    <citation type="submission" date="2024-02" db="EMBL/GenBank/DDBJ databases">
        <authorList>
            <person name="Chen Y."/>
            <person name="Shah S."/>
            <person name="Dougan E. K."/>
            <person name="Thang M."/>
            <person name="Chan C."/>
        </authorList>
    </citation>
    <scope>NUCLEOTIDE SEQUENCE [LARGE SCALE GENOMIC DNA]</scope>
</reference>
<dbReference type="Proteomes" id="UP001642464">
    <property type="component" value="Unassembled WGS sequence"/>
</dbReference>
<keyword evidence="4" id="KW-0812">Transmembrane</keyword>
<dbReference type="PANTHER" id="PTHR24193">
    <property type="entry name" value="ANKYRIN REPEAT PROTEIN"/>
    <property type="match status" value="1"/>
</dbReference>
<proteinExistence type="predicted"/>
<comment type="caution">
    <text evidence="6">The sequence shown here is derived from an EMBL/GenBank/DDBJ whole genome shotgun (WGS) entry which is preliminary data.</text>
</comment>
<feature type="repeat" description="ANK" evidence="3">
    <location>
        <begin position="178"/>
        <end position="210"/>
    </location>
</feature>
<gene>
    <name evidence="6" type="ORF">SCF082_LOCUS24498</name>
</gene>
<sequence>MPWSWDASLLAVWLIWSVSSDPLADAGEHGDLTKVTQPVYVDIASGLVSEFRTTPAPWAAGNPEMEWLGTGRSDAAGRTALHWAARWGDVEVVEWLLSQQGSKPEVEAKDRVGQRALHFAAKYDHLEVVKSLVNQGADLNAQDEDGWTPLHGAAEYGLVDVVKWLQSHGADSDVQDRRGRTALHHAATTGQLKTVQWLMRHGASVHLKDWEGLTALGVAATAGRWEIVEVLANRTQMVGGREDVNALMAFQLAGKEGQWGVARRLKDRLAAGGTAVVLMEANGNCGQRPGLAELICSQNKLTNLMPGCLQDITKEAAACWLQLGGNPLAHSSSGTPYVLLLGDAATKGFWLQQVGWTSAMLHIFSSPLAWSLLLTALGLSAALLLLRGPRPCD</sequence>
<dbReference type="InterPro" id="IPR002110">
    <property type="entry name" value="Ankyrin_rpt"/>
</dbReference>
<evidence type="ECO:0000256" key="3">
    <source>
        <dbReference type="PROSITE-ProRule" id="PRU00023"/>
    </source>
</evidence>
<evidence type="ECO:0000313" key="6">
    <source>
        <dbReference type="EMBL" id="CAK9042615.1"/>
    </source>
</evidence>
<dbReference type="EMBL" id="CAXAMM010018052">
    <property type="protein sequence ID" value="CAK9042615.1"/>
    <property type="molecule type" value="Genomic_DNA"/>
</dbReference>
<dbReference type="PRINTS" id="PR01415">
    <property type="entry name" value="ANKYRIN"/>
</dbReference>
<dbReference type="PROSITE" id="PS50297">
    <property type="entry name" value="ANK_REP_REGION"/>
    <property type="match status" value="4"/>
</dbReference>
<feature type="repeat" description="ANK" evidence="3">
    <location>
        <begin position="76"/>
        <end position="98"/>
    </location>
</feature>
<dbReference type="Gene3D" id="1.25.40.20">
    <property type="entry name" value="Ankyrin repeat-containing domain"/>
    <property type="match status" value="2"/>
</dbReference>
<feature type="signal peptide" evidence="5">
    <location>
        <begin position="1"/>
        <end position="20"/>
    </location>
</feature>
<dbReference type="SUPFAM" id="SSF48403">
    <property type="entry name" value="Ankyrin repeat"/>
    <property type="match status" value="1"/>
</dbReference>
<feature type="repeat" description="ANK" evidence="3">
    <location>
        <begin position="112"/>
        <end position="144"/>
    </location>
</feature>
<keyword evidence="2 3" id="KW-0040">ANK repeat</keyword>
<dbReference type="SMART" id="SM00248">
    <property type="entry name" value="ANK"/>
    <property type="match status" value="5"/>
</dbReference>
<protein>
    <submittedName>
        <fullName evidence="6">Serine/threonine-protein phosphatase 6 regulatory ankyrin repeat subunit B (PP6-ARS-B) (Serine/threonine-protein phosphatase 6 regulatory subunit ARS-B) (Ankyrin repeat domain-containing protein 44)</fullName>
    </submittedName>
</protein>
<accession>A0ABP0LTU6</accession>
<feature type="transmembrane region" description="Helical" evidence="4">
    <location>
        <begin position="368"/>
        <end position="386"/>
    </location>
</feature>
<dbReference type="InterPro" id="IPR036770">
    <property type="entry name" value="Ankyrin_rpt-contain_sf"/>
</dbReference>
<evidence type="ECO:0000256" key="5">
    <source>
        <dbReference type="SAM" id="SignalP"/>
    </source>
</evidence>
<evidence type="ECO:0000313" key="7">
    <source>
        <dbReference type="Proteomes" id="UP001642464"/>
    </source>
</evidence>
<organism evidence="6 7">
    <name type="scientific">Durusdinium trenchii</name>
    <dbReference type="NCBI Taxonomy" id="1381693"/>
    <lineage>
        <taxon>Eukaryota</taxon>
        <taxon>Sar</taxon>
        <taxon>Alveolata</taxon>
        <taxon>Dinophyceae</taxon>
        <taxon>Suessiales</taxon>
        <taxon>Symbiodiniaceae</taxon>
        <taxon>Durusdinium</taxon>
    </lineage>
</organism>
<dbReference type="PROSITE" id="PS50088">
    <property type="entry name" value="ANK_REPEAT"/>
    <property type="match status" value="4"/>
</dbReference>
<dbReference type="Pfam" id="PF00023">
    <property type="entry name" value="Ank"/>
    <property type="match status" value="1"/>
</dbReference>
<feature type="repeat" description="ANK" evidence="3">
    <location>
        <begin position="145"/>
        <end position="177"/>
    </location>
</feature>
<evidence type="ECO:0000256" key="2">
    <source>
        <dbReference type="ARBA" id="ARBA00023043"/>
    </source>
</evidence>
<keyword evidence="4" id="KW-1133">Transmembrane helix</keyword>
<feature type="chain" id="PRO_5046064761" evidence="5">
    <location>
        <begin position="21"/>
        <end position="393"/>
    </location>
</feature>
<name>A0ABP0LTU6_9DINO</name>
<dbReference type="Pfam" id="PF12796">
    <property type="entry name" value="Ank_2"/>
    <property type="match status" value="1"/>
</dbReference>
<feature type="non-terminal residue" evidence="6">
    <location>
        <position position="393"/>
    </location>
</feature>
<dbReference type="Pfam" id="PF13637">
    <property type="entry name" value="Ank_4"/>
    <property type="match status" value="1"/>
</dbReference>